<name>A0A5J4KC58_9CHLR</name>
<accession>A0A5J4KC58</accession>
<gene>
    <name evidence="1" type="ORF">KDW_04600</name>
</gene>
<reference evidence="1 2" key="1">
    <citation type="submission" date="2019-10" db="EMBL/GenBank/DDBJ databases">
        <title>Dictyobacter vulcani sp. nov., within the class Ktedonobacteria, isolated from soil of volcanic Mt. Zao.</title>
        <authorList>
            <person name="Zheng Y."/>
            <person name="Wang C.M."/>
            <person name="Sakai Y."/>
            <person name="Abe K."/>
            <person name="Yokota A."/>
            <person name="Yabe S."/>
        </authorList>
    </citation>
    <scope>NUCLEOTIDE SEQUENCE [LARGE SCALE GENOMIC DNA]</scope>
    <source>
        <strain evidence="1 2">W12</strain>
    </source>
</reference>
<dbReference type="Proteomes" id="UP000326912">
    <property type="component" value="Unassembled WGS sequence"/>
</dbReference>
<evidence type="ECO:0000313" key="2">
    <source>
        <dbReference type="Proteomes" id="UP000326912"/>
    </source>
</evidence>
<evidence type="ECO:0000313" key="1">
    <source>
        <dbReference type="EMBL" id="GER86298.1"/>
    </source>
</evidence>
<dbReference type="RefSeq" id="WP_198925167.1">
    <property type="nucleotide sequence ID" value="NZ_BKZW01000001.1"/>
</dbReference>
<dbReference type="InterPro" id="IPR036291">
    <property type="entry name" value="NAD(P)-bd_dom_sf"/>
</dbReference>
<keyword evidence="2" id="KW-1185">Reference proteome</keyword>
<dbReference type="InterPro" id="IPR002347">
    <property type="entry name" value="SDR_fam"/>
</dbReference>
<dbReference type="SUPFAM" id="SSF51735">
    <property type="entry name" value="NAD(P)-binding Rossmann-fold domains"/>
    <property type="match status" value="1"/>
</dbReference>
<dbReference type="EMBL" id="BKZW01000001">
    <property type="protein sequence ID" value="GER86298.1"/>
    <property type="molecule type" value="Genomic_DNA"/>
</dbReference>
<organism evidence="1 2">
    <name type="scientific">Dictyobacter vulcani</name>
    <dbReference type="NCBI Taxonomy" id="2607529"/>
    <lineage>
        <taxon>Bacteria</taxon>
        <taxon>Bacillati</taxon>
        <taxon>Chloroflexota</taxon>
        <taxon>Ktedonobacteria</taxon>
        <taxon>Ktedonobacterales</taxon>
        <taxon>Dictyobacteraceae</taxon>
        <taxon>Dictyobacter</taxon>
    </lineage>
</organism>
<protein>
    <recommendedName>
        <fullName evidence="3">Short-chain dehydrogenase</fullName>
    </recommendedName>
</protein>
<dbReference type="PRINTS" id="PR00081">
    <property type="entry name" value="GDHRDH"/>
</dbReference>
<sequence>MGRLDGKIAIVTGAGRGVGRAIADVTDPQACEQVVDQTIQRFGQIDILVIVNWAKLLQNFG</sequence>
<evidence type="ECO:0008006" key="3">
    <source>
        <dbReference type="Google" id="ProtNLM"/>
    </source>
</evidence>
<comment type="caution">
    <text evidence="1">The sequence shown here is derived from an EMBL/GenBank/DDBJ whole genome shotgun (WGS) entry which is preliminary data.</text>
</comment>
<dbReference type="AlphaFoldDB" id="A0A5J4KC58"/>
<proteinExistence type="predicted"/>
<dbReference type="Gene3D" id="3.40.50.720">
    <property type="entry name" value="NAD(P)-binding Rossmann-like Domain"/>
    <property type="match status" value="2"/>
</dbReference>